<proteinExistence type="predicted"/>
<dbReference type="InterPro" id="IPR001906">
    <property type="entry name" value="Terpene_synth_N"/>
</dbReference>
<protein>
    <submittedName>
        <fullName evidence="4">Isoprene synthase, chloroplastic</fullName>
    </submittedName>
</protein>
<evidence type="ECO:0000259" key="3">
    <source>
        <dbReference type="Pfam" id="PF01397"/>
    </source>
</evidence>
<sequence>MKQAFLPNNLQPMRWKIQCTAAARQSVSYQPSSWSYDFIQSIGDDRMNHVMEVEEDAGKKMEDEVRCMLENGDVEPLVLIELIDDIDRLGIAYRFQETIDRALERILLRSSHVEQKMHENLRSCALCFGLLRRLLLFLPSTHRSLLARILTK</sequence>
<reference evidence="4" key="2">
    <citation type="journal article" date="2024" name="Plant">
        <title>Genomic evolution and insights into agronomic trait innovations of Sesamum species.</title>
        <authorList>
            <person name="Miao H."/>
            <person name="Wang L."/>
            <person name="Qu L."/>
            <person name="Liu H."/>
            <person name="Sun Y."/>
            <person name="Le M."/>
            <person name="Wang Q."/>
            <person name="Wei S."/>
            <person name="Zheng Y."/>
            <person name="Lin W."/>
            <person name="Duan Y."/>
            <person name="Cao H."/>
            <person name="Xiong S."/>
            <person name="Wang X."/>
            <person name="Wei L."/>
            <person name="Li C."/>
            <person name="Ma Q."/>
            <person name="Ju M."/>
            <person name="Zhao R."/>
            <person name="Li G."/>
            <person name="Mu C."/>
            <person name="Tian Q."/>
            <person name="Mei H."/>
            <person name="Zhang T."/>
            <person name="Gao T."/>
            <person name="Zhang H."/>
        </authorList>
    </citation>
    <scope>NUCLEOTIDE SEQUENCE</scope>
    <source>
        <strain evidence="4">G02</strain>
    </source>
</reference>
<evidence type="ECO:0000256" key="2">
    <source>
        <dbReference type="ARBA" id="ARBA00022842"/>
    </source>
</evidence>
<evidence type="ECO:0000313" key="4">
    <source>
        <dbReference type="EMBL" id="KAL0437618.1"/>
    </source>
</evidence>
<dbReference type="InterPro" id="IPR050148">
    <property type="entry name" value="Terpene_synthase-like"/>
</dbReference>
<gene>
    <name evidence="4" type="ORF">Sradi_0469700</name>
</gene>
<dbReference type="PANTHER" id="PTHR31225:SF252">
    <property type="entry name" value="TERPENE SYNTHASE 12-RELATED"/>
    <property type="match status" value="1"/>
</dbReference>
<dbReference type="AlphaFoldDB" id="A0AAW2W801"/>
<dbReference type="InterPro" id="IPR036965">
    <property type="entry name" value="Terpene_synth_N_sf"/>
</dbReference>
<keyword evidence="2" id="KW-0460">Magnesium</keyword>
<organism evidence="4">
    <name type="scientific">Sesamum radiatum</name>
    <name type="common">Black benniseed</name>
    <dbReference type="NCBI Taxonomy" id="300843"/>
    <lineage>
        <taxon>Eukaryota</taxon>
        <taxon>Viridiplantae</taxon>
        <taxon>Streptophyta</taxon>
        <taxon>Embryophyta</taxon>
        <taxon>Tracheophyta</taxon>
        <taxon>Spermatophyta</taxon>
        <taxon>Magnoliopsida</taxon>
        <taxon>eudicotyledons</taxon>
        <taxon>Gunneridae</taxon>
        <taxon>Pentapetalae</taxon>
        <taxon>asterids</taxon>
        <taxon>lamiids</taxon>
        <taxon>Lamiales</taxon>
        <taxon>Pedaliaceae</taxon>
        <taxon>Sesamum</taxon>
    </lineage>
</organism>
<comment type="caution">
    <text evidence="4">The sequence shown here is derived from an EMBL/GenBank/DDBJ whole genome shotgun (WGS) entry which is preliminary data.</text>
</comment>
<feature type="domain" description="Terpene synthase N-terminal" evidence="3">
    <location>
        <begin position="34"/>
        <end position="133"/>
    </location>
</feature>
<dbReference type="PANTHER" id="PTHR31225">
    <property type="entry name" value="OS04G0344100 PROTEIN-RELATED"/>
    <property type="match status" value="1"/>
</dbReference>
<dbReference type="SUPFAM" id="SSF48239">
    <property type="entry name" value="Terpenoid cyclases/Protein prenyltransferases"/>
    <property type="match status" value="1"/>
</dbReference>
<dbReference type="GO" id="GO:0010333">
    <property type="term" value="F:terpene synthase activity"/>
    <property type="evidence" value="ECO:0007669"/>
    <property type="project" value="InterPro"/>
</dbReference>
<reference evidence="4" key="1">
    <citation type="submission" date="2020-06" db="EMBL/GenBank/DDBJ databases">
        <authorList>
            <person name="Li T."/>
            <person name="Hu X."/>
            <person name="Zhang T."/>
            <person name="Song X."/>
            <person name="Zhang H."/>
            <person name="Dai N."/>
            <person name="Sheng W."/>
            <person name="Hou X."/>
            <person name="Wei L."/>
        </authorList>
    </citation>
    <scope>NUCLEOTIDE SEQUENCE</scope>
    <source>
        <strain evidence="4">G02</strain>
        <tissue evidence="4">Leaf</tissue>
    </source>
</reference>
<dbReference type="GO" id="GO:0016114">
    <property type="term" value="P:terpenoid biosynthetic process"/>
    <property type="evidence" value="ECO:0007669"/>
    <property type="project" value="InterPro"/>
</dbReference>
<accession>A0AAW2W801</accession>
<dbReference type="InterPro" id="IPR008930">
    <property type="entry name" value="Terpenoid_cyclase/PrenylTrfase"/>
</dbReference>
<name>A0AAW2W801_SESRA</name>
<evidence type="ECO:0000256" key="1">
    <source>
        <dbReference type="ARBA" id="ARBA00001946"/>
    </source>
</evidence>
<dbReference type="Gene3D" id="1.50.10.130">
    <property type="entry name" value="Terpene synthase, N-terminal domain"/>
    <property type="match status" value="1"/>
</dbReference>
<dbReference type="EMBL" id="JACGWJ010000002">
    <property type="protein sequence ID" value="KAL0437618.1"/>
    <property type="molecule type" value="Genomic_DNA"/>
</dbReference>
<dbReference type="Pfam" id="PF01397">
    <property type="entry name" value="Terpene_synth"/>
    <property type="match status" value="1"/>
</dbReference>
<comment type="cofactor">
    <cofactor evidence="1">
        <name>Mg(2+)</name>
        <dbReference type="ChEBI" id="CHEBI:18420"/>
    </cofactor>
</comment>